<reference evidence="2 3" key="1">
    <citation type="journal article" date="2019" name="Sci. Rep.">
        <title>Comparative genomics of chytrid fungi reveal insights into the obligate biotrophic and pathogenic lifestyle of Synchytrium endobioticum.</title>
        <authorList>
            <person name="van de Vossenberg B.T.L.H."/>
            <person name="Warris S."/>
            <person name="Nguyen H.D.T."/>
            <person name="van Gent-Pelzer M.P.E."/>
            <person name="Joly D.L."/>
            <person name="van de Geest H.C."/>
            <person name="Bonants P.J.M."/>
            <person name="Smith D.S."/>
            <person name="Levesque C.A."/>
            <person name="van der Lee T.A.J."/>
        </authorList>
    </citation>
    <scope>NUCLEOTIDE SEQUENCE [LARGE SCALE GENOMIC DNA]</scope>
    <source>
        <strain evidence="2 3">MB42</strain>
    </source>
</reference>
<protein>
    <submittedName>
        <fullName evidence="2">Uncharacterized protein</fullName>
    </submittedName>
</protein>
<dbReference type="AlphaFoldDB" id="A0A507DTX9"/>
<feature type="compositionally biased region" description="Polar residues" evidence="1">
    <location>
        <begin position="417"/>
        <end position="431"/>
    </location>
</feature>
<organism evidence="2 3">
    <name type="scientific">Synchytrium endobioticum</name>
    <dbReference type="NCBI Taxonomy" id="286115"/>
    <lineage>
        <taxon>Eukaryota</taxon>
        <taxon>Fungi</taxon>
        <taxon>Fungi incertae sedis</taxon>
        <taxon>Chytridiomycota</taxon>
        <taxon>Chytridiomycota incertae sedis</taxon>
        <taxon>Chytridiomycetes</taxon>
        <taxon>Synchytriales</taxon>
        <taxon>Synchytriaceae</taxon>
        <taxon>Synchytrium</taxon>
    </lineage>
</organism>
<evidence type="ECO:0000313" key="3">
    <source>
        <dbReference type="Proteomes" id="UP000317494"/>
    </source>
</evidence>
<feature type="region of interest" description="Disordered" evidence="1">
    <location>
        <begin position="20"/>
        <end position="96"/>
    </location>
</feature>
<feature type="compositionally biased region" description="Acidic residues" evidence="1">
    <location>
        <begin position="69"/>
        <end position="79"/>
    </location>
</feature>
<evidence type="ECO:0000313" key="2">
    <source>
        <dbReference type="EMBL" id="TPX54657.1"/>
    </source>
</evidence>
<feature type="region of interest" description="Disordered" evidence="1">
    <location>
        <begin position="520"/>
        <end position="544"/>
    </location>
</feature>
<dbReference type="Proteomes" id="UP000317494">
    <property type="component" value="Unassembled WGS sequence"/>
</dbReference>
<dbReference type="EMBL" id="QEAN01000003">
    <property type="protein sequence ID" value="TPX54657.1"/>
    <property type="molecule type" value="Genomic_DNA"/>
</dbReference>
<keyword evidence="3" id="KW-1185">Reference proteome</keyword>
<sequence length="784" mass="85777">MRPSTDHKSHIQTIIAMIDQEPDQVEPETGAPSDFVNQGVGNVDLDNYGALGGEPPGEQAKAPNVLQEPDTDLDNDQQPDDNKPRATVKSMTDSSANLRSELSSVLALDAKALSATSLNNGLSELAESAHSVRTSSYNVLGKENDDGARSKLLVNDDMTVSCSGSQQLLNNGSEQGTSHELATTHVSAIFGDESHQLLSGSTNNLKASNNALNHREGEIIRGQIDETVNDNPTQEQGQEAAEEIDLVAAQKSQEETQIEQRDPAPKKLEEAKQWEVEEAAQAKRQAEEVSKRMLERERHLQQQRAAEAKLNEAEDEEEDDVGPLPIPSVHQVSRAPIGTTNARQQAQQTIKPIFALSGQNQPNQPRPAPKPNQQQREQQAEQEQQLRDRIAMPQPQASSNPQLPSSQVPRMIQNQPQSISLPPWTSSSQRRSVADNHRPSVTSTHSTKTIHHVLQVDVETHSVMVPMSAKTLTSAGIGPGWNYSTKLQYGNDIIGGLQTPPELEPEYYQPHEQTCAPHRRWARRQHAAESGSRLRPLPRAPGYPAPNTYYSVTPGVPLPNWMNSQQGATYNLPSHAKVKSPSSPESAASTKSHQTTSRGSSTRKSSSTRNARLVPLNTIPRTIYSSPSLLHASSASPPSPPAPSQLGVSMAYPYAPQLAMPYPTPYGMYPQAPSPLSPMGPIMYDPYTMYCQQQQAMMFQQQAAILAFQQQQYQQQPHALPGFQAHDTPPVFASPAGSSIRPFRHDPSVPSQPSIHSSYENETGDIPVRAAKPPTSYLAQFQQQ</sequence>
<feature type="region of interest" description="Disordered" evidence="1">
    <location>
        <begin position="250"/>
        <end position="387"/>
    </location>
</feature>
<feature type="compositionally biased region" description="Low complexity" evidence="1">
    <location>
        <begin position="595"/>
        <end position="609"/>
    </location>
</feature>
<feature type="compositionally biased region" description="Polar residues" evidence="1">
    <location>
        <begin position="580"/>
        <end position="594"/>
    </location>
</feature>
<feature type="region of interest" description="Disordered" evidence="1">
    <location>
        <begin position="734"/>
        <end position="784"/>
    </location>
</feature>
<feature type="region of interest" description="Disordered" evidence="1">
    <location>
        <begin position="572"/>
        <end position="618"/>
    </location>
</feature>
<feature type="compositionally biased region" description="Low complexity" evidence="1">
    <location>
        <begin position="373"/>
        <end position="383"/>
    </location>
</feature>
<evidence type="ECO:0000256" key="1">
    <source>
        <dbReference type="SAM" id="MobiDB-lite"/>
    </source>
</evidence>
<gene>
    <name evidence="2" type="ORF">SeMB42_g00160</name>
</gene>
<feature type="compositionally biased region" description="Polar residues" evidence="1">
    <location>
        <begin position="338"/>
        <end position="350"/>
    </location>
</feature>
<feature type="region of interest" description="Disordered" evidence="1">
    <location>
        <begin position="417"/>
        <end position="448"/>
    </location>
</feature>
<feature type="compositionally biased region" description="Basic and acidic residues" evidence="1">
    <location>
        <begin position="252"/>
        <end position="312"/>
    </location>
</feature>
<proteinExistence type="predicted"/>
<comment type="caution">
    <text evidence="2">The sequence shown here is derived from an EMBL/GenBank/DDBJ whole genome shotgun (WGS) entry which is preliminary data.</text>
</comment>
<feature type="compositionally biased region" description="Polar residues" evidence="1">
    <location>
        <begin position="749"/>
        <end position="761"/>
    </location>
</feature>
<accession>A0A507DTX9</accession>
<name>A0A507DTX9_9FUNG</name>
<dbReference type="VEuPathDB" id="FungiDB:SeMB42_g00160"/>